<feature type="region of interest" description="Disordered" evidence="1">
    <location>
        <begin position="93"/>
        <end position="129"/>
    </location>
</feature>
<evidence type="ECO:0000313" key="3">
    <source>
        <dbReference type="Proteomes" id="UP000034128"/>
    </source>
</evidence>
<feature type="compositionally biased region" description="Polar residues" evidence="1">
    <location>
        <begin position="119"/>
        <end position="129"/>
    </location>
</feature>
<comment type="caution">
    <text evidence="2">The sequence shown here is derived from an EMBL/GenBank/DDBJ whole genome shotgun (WGS) entry which is preliminary data.</text>
</comment>
<gene>
    <name evidence="2" type="ORF">UW36_C0008G0012</name>
</gene>
<dbReference type="Pfam" id="PF02482">
    <property type="entry name" value="Ribosomal_S30AE"/>
    <property type="match status" value="1"/>
</dbReference>
<evidence type="ECO:0000313" key="2">
    <source>
        <dbReference type="EMBL" id="KKT45311.1"/>
    </source>
</evidence>
<accession>A0A0G1HD45</accession>
<organism evidence="2 3">
    <name type="scientific">candidate division WWE3 bacterium GW2011_GWA2_44_16</name>
    <dbReference type="NCBI Taxonomy" id="1619110"/>
    <lineage>
        <taxon>Bacteria</taxon>
        <taxon>Katanobacteria</taxon>
    </lineage>
</organism>
<dbReference type="Proteomes" id="UP000034128">
    <property type="component" value="Unassembled WGS sequence"/>
</dbReference>
<dbReference type="EMBL" id="LCIA01000008">
    <property type="protein sequence ID" value="KKT45311.1"/>
    <property type="molecule type" value="Genomic_DNA"/>
</dbReference>
<reference evidence="2 3" key="1">
    <citation type="journal article" date="2015" name="Nature">
        <title>rRNA introns, odd ribosomes, and small enigmatic genomes across a large radiation of phyla.</title>
        <authorList>
            <person name="Brown C.T."/>
            <person name="Hug L.A."/>
            <person name="Thomas B.C."/>
            <person name="Sharon I."/>
            <person name="Castelle C.J."/>
            <person name="Singh A."/>
            <person name="Wilkins M.J."/>
            <person name="Williams K.H."/>
            <person name="Banfield J.F."/>
        </authorList>
    </citation>
    <scope>NUCLEOTIDE SEQUENCE [LARGE SCALE GENOMIC DNA]</scope>
</reference>
<proteinExistence type="predicted"/>
<evidence type="ECO:0000256" key="1">
    <source>
        <dbReference type="SAM" id="MobiDB-lite"/>
    </source>
</evidence>
<dbReference type="InterPro" id="IPR036567">
    <property type="entry name" value="RHF-like"/>
</dbReference>
<dbReference type="InterPro" id="IPR003489">
    <property type="entry name" value="RHF/RaiA"/>
</dbReference>
<protein>
    <recommendedName>
        <fullName evidence="4">Ribosomal subunit interface protein</fullName>
    </recommendedName>
</protein>
<dbReference type="AlphaFoldDB" id="A0A0G1HD45"/>
<dbReference type="STRING" id="1619110.UW36_C0008G0012"/>
<dbReference type="SUPFAM" id="SSF69754">
    <property type="entry name" value="Ribosome binding protein Y (YfiA homologue)"/>
    <property type="match status" value="1"/>
</dbReference>
<feature type="compositionally biased region" description="Basic and acidic residues" evidence="1">
    <location>
        <begin position="93"/>
        <end position="118"/>
    </location>
</feature>
<sequence>MPKQIQSDNMDLTPSMKVLAEQKLIPLEAHLGDRESAEAEIRVVMNKAHEQDRFQSKVELLVGGKTYFGESVDFSLETSLIKAVDEVDKQYIKEKEKTKDRNWEESRQAKRLSEDELKNNQPDSDITGA</sequence>
<dbReference type="Gene3D" id="3.30.160.100">
    <property type="entry name" value="Ribosome hibernation promotion factor-like"/>
    <property type="match status" value="1"/>
</dbReference>
<evidence type="ECO:0008006" key="4">
    <source>
        <dbReference type="Google" id="ProtNLM"/>
    </source>
</evidence>
<name>A0A0G1HD45_UNCKA</name>